<reference evidence="9 10" key="1">
    <citation type="submission" date="2015-08" db="EMBL/GenBank/DDBJ databases">
        <title>Genomic sequence of Lactobacillus heilongjiangensis DSM 28069, isolated from Chinese traditional pickle.</title>
        <authorList>
            <person name="Jiang X."/>
            <person name="Zheng B."/>
            <person name="Cheng H."/>
        </authorList>
    </citation>
    <scope>NUCLEOTIDE SEQUENCE [LARGE SCALE GENOMIC DNA]</scope>
    <source>
        <strain evidence="9 10">DSM 28069</strain>
    </source>
</reference>
<dbReference type="InterPro" id="IPR037018">
    <property type="entry name" value="GH65_N"/>
</dbReference>
<evidence type="ECO:0000256" key="3">
    <source>
        <dbReference type="ARBA" id="ARBA00022679"/>
    </source>
</evidence>
<gene>
    <name evidence="9" type="ORF">JP39_02125</name>
</gene>
<feature type="binding site" evidence="5">
    <location>
        <begin position="547"/>
        <end position="548"/>
    </location>
    <ligand>
        <name>substrate</name>
    </ligand>
</feature>
<dbReference type="Gene3D" id="1.50.10.10">
    <property type="match status" value="1"/>
</dbReference>
<evidence type="ECO:0000256" key="1">
    <source>
        <dbReference type="ARBA" id="ARBA00006768"/>
    </source>
</evidence>
<proteinExistence type="inferred from homology"/>
<dbReference type="InterPro" id="IPR008928">
    <property type="entry name" value="6-hairpin_glycosidase_sf"/>
</dbReference>
<evidence type="ECO:0000313" key="10">
    <source>
        <dbReference type="Proteomes" id="UP000061546"/>
    </source>
</evidence>
<dbReference type="OrthoDB" id="9758855at2"/>
<dbReference type="Gene3D" id="2.60.420.10">
    <property type="entry name" value="Maltose phosphorylase, domain 3"/>
    <property type="match status" value="1"/>
</dbReference>
<protein>
    <recommendedName>
        <fullName evidence="11">Maltose phosphorylase</fullName>
    </recommendedName>
</protein>
<feature type="binding site" evidence="5">
    <location>
        <begin position="316"/>
        <end position="317"/>
    </location>
    <ligand>
        <name>substrate</name>
    </ligand>
</feature>
<dbReference type="KEGG" id="lhi:JP39_02125"/>
<dbReference type="PIRSF" id="PIRSF036289">
    <property type="entry name" value="Glycosyl_hydrolase_malt_phosph"/>
    <property type="match status" value="1"/>
</dbReference>
<feature type="domain" description="Glycoside hydrolase family 65 central catalytic" evidence="6">
    <location>
        <begin position="283"/>
        <end position="633"/>
    </location>
</feature>
<dbReference type="SUPFAM" id="SSF74650">
    <property type="entry name" value="Galactose mutarotase-like"/>
    <property type="match status" value="1"/>
</dbReference>
<organism evidence="9 10">
    <name type="scientific">Companilactobacillus heilongjiangensis</name>
    <dbReference type="NCBI Taxonomy" id="1074467"/>
    <lineage>
        <taxon>Bacteria</taxon>
        <taxon>Bacillati</taxon>
        <taxon>Bacillota</taxon>
        <taxon>Bacilli</taxon>
        <taxon>Lactobacillales</taxon>
        <taxon>Lactobacillaceae</taxon>
        <taxon>Companilactobacillus</taxon>
    </lineage>
</organism>
<dbReference type="InterPro" id="IPR005196">
    <property type="entry name" value="Glyco_hydro_65_N"/>
</dbReference>
<dbReference type="Gene3D" id="2.70.98.40">
    <property type="entry name" value="Glycoside hydrolase, family 65, N-terminal domain"/>
    <property type="match status" value="1"/>
</dbReference>
<dbReference type="Pfam" id="PF03633">
    <property type="entry name" value="Glyco_hydro_65C"/>
    <property type="match status" value="1"/>
</dbReference>
<dbReference type="GO" id="GO:0030246">
    <property type="term" value="F:carbohydrate binding"/>
    <property type="evidence" value="ECO:0007669"/>
    <property type="project" value="InterPro"/>
</dbReference>
<dbReference type="Proteomes" id="UP000061546">
    <property type="component" value="Chromosome"/>
</dbReference>
<feature type="domain" description="Glycoside hydrolase family 65 C-terminal" evidence="7">
    <location>
        <begin position="645"/>
        <end position="699"/>
    </location>
</feature>
<dbReference type="Pfam" id="PF03632">
    <property type="entry name" value="Glyco_hydro_65m"/>
    <property type="match status" value="1"/>
</dbReference>
<evidence type="ECO:0000256" key="2">
    <source>
        <dbReference type="ARBA" id="ARBA00022676"/>
    </source>
</evidence>
<dbReference type="SUPFAM" id="SSF48208">
    <property type="entry name" value="Six-hairpin glycosidases"/>
    <property type="match status" value="1"/>
</dbReference>
<sequence>MNNEKVITTSDLISDDPSYLETIFSIANGHFGIRASNPIVSSESAGTIVNGFYEMSEINYGEKAYGYAENNQTIVNLPDVRAIKIFDSESNEFSQSELKSETLDMNTGLLTSVYKLLNPNNQAIELKLQSVLQQTDNHVLGLRYTIKSIDYTGRIKITKHFGINNDTAETDDPRKSRSLHTLTYDRNKIDDSCEVLEVKTKKSQLVIDLAICSQHALEENLELNQPVDFDIIALVGDINTKLQMIKPSFSEILADSKSFWHEFWQNSEVGIDGDESLNQAIHYNLFQLTSSTGRDGKTNIPAKGLSGTGYEGHYFWDTEMYMSPFFAYTNPQIARELILYRYSILNESKKRARELGVDNGALFAWRTINGEEASAYYPAGTAQYHIDADISYAIDRYYKVTLDKDFMKKYGLEIVLETARFWRSFGSFNNKGFCFFDVTGPDEYTAIVNNNYYTNRMAKFNMEFAVKLIDEFPEQSKRLGVTEEEYDSLKDAAEKVYLPYSEAEQINQQDDSAFDKPIWPFEDTPKSNYPLLLHYHPLKIYRYQVNKQADTLLADFLFDDISQNQLKREYDYYEKITTHDSSLSRSIFSALAARIGLKEKSYDYFMDTVKTDLIDLQKNTADGLHVANLGGSWLTIVMGFGCIEIKDSLLVINNNLPNKWKKLSIRIKFQGRLIKITYLHAKTVIDILDGEPLNVIVDGIKKNIK</sequence>
<keyword evidence="10" id="KW-1185">Reference proteome</keyword>
<dbReference type="EMBL" id="CP012559">
    <property type="protein sequence ID" value="ALB28273.1"/>
    <property type="molecule type" value="Genomic_DNA"/>
</dbReference>
<evidence type="ECO:0000259" key="8">
    <source>
        <dbReference type="Pfam" id="PF03636"/>
    </source>
</evidence>
<dbReference type="InterPro" id="IPR012341">
    <property type="entry name" value="6hp_glycosidase-like_sf"/>
</dbReference>
<evidence type="ECO:0008006" key="11">
    <source>
        <dbReference type="Google" id="ProtNLM"/>
    </source>
</evidence>
<accession>A0A0K2LAQ6</accession>
<dbReference type="InterPro" id="IPR005194">
    <property type="entry name" value="Glyco_hydro_65_C"/>
</dbReference>
<dbReference type="GO" id="GO:0016757">
    <property type="term" value="F:glycosyltransferase activity"/>
    <property type="evidence" value="ECO:0007669"/>
    <property type="project" value="UniProtKB-KW"/>
</dbReference>
<keyword evidence="2" id="KW-0328">Glycosyltransferase</keyword>
<name>A0A0K2LAQ6_9LACO</name>
<dbReference type="InterPro" id="IPR011013">
    <property type="entry name" value="Gal_mutarotase_sf_dom"/>
</dbReference>
<evidence type="ECO:0000256" key="5">
    <source>
        <dbReference type="PIRSR" id="PIRSR036289-51"/>
    </source>
</evidence>
<dbReference type="InterPro" id="IPR017045">
    <property type="entry name" value="Malt_Pase/Glycosyl_Hdrlase"/>
</dbReference>
<keyword evidence="3" id="KW-0808">Transferase</keyword>
<comment type="similarity">
    <text evidence="1">Belongs to the glycosyl hydrolase 65 family.</text>
</comment>
<dbReference type="STRING" id="1074467.JP39_02125"/>
<dbReference type="GO" id="GO:0005975">
    <property type="term" value="P:carbohydrate metabolic process"/>
    <property type="evidence" value="ECO:0007669"/>
    <property type="project" value="InterPro"/>
</dbReference>
<dbReference type="PANTHER" id="PTHR11051:SF8">
    <property type="entry name" value="PROTEIN-GLUCOSYLGALACTOSYLHYDROXYLYSINE GLUCOSIDASE"/>
    <property type="match status" value="1"/>
</dbReference>
<dbReference type="InterPro" id="IPR005195">
    <property type="entry name" value="Glyco_hydro_65_M"/>
</dbReference>
<feature type="domain" description="Glycoside hydrolase family 65 N-terminal" evidence="8">
    <location>
        <begin position="15"/>
        <end position="221"/>
    </location>
</feature>
<dbReference type="GO" id="GO:0004553">
    <property type="term" value="F:hydrolase activity, hydrolyzing O-glycosyl compounds"/>
    <property type="evidence" value="ECO:0007669"/>
    <property type="project" value="TreeGrafter"/>
</dbReference>
<dbReference type="PANTHER" id="PTHR11051">
    <property type="entry name" value="GLYCOSYL HYDROLASE-RELATED"/>
    <property type="match status" value="1"/>
</dbReference>
<evidence type="ECO:0000313" key="9">
    <source>
        <dbReference type="EMBL" id="ALB28273.1"/>
    </source>
</evidence>
<dbReference type="AlphaFoldDB" id="A0A0K2LAQ6"/>
<dbReference type="RefSeq" id="WP_041501372.1">
    <property type="nucleotide sequence ID" value="NZ_BJDV01000007.1"/>
</dbReference>
<evidence type="ECO:0000259" key="6">
    <source>
        <dbReference type="Pfam" id="PF03632"/>
    </source>
</evidence>
<feature type="active site" description="Proton donor" evidence="4">
    <location>
        <position position="443"/>
    </location>
</feature>
<evidence type="ECO:0000256" key="4">
    <source>
        <dbReference type="PIRSR" id="PIRSR036289-50"/>
    </source>
</evidence>
<evidence type="ECO:0000259" key="7">
    <source>
        <dbReference type="Pfam" id="PF03633"/>
    </source>
</evidence>
<dbReference type="Pfam" id="PF03636">
    <property type="entry name" value="Glyco_hydro_65N"/>
    <property type="match status" value="1"/>
</dbReference>